<keyword evidence="4" id="KW-0564">Palmitate</keyword>
<dbReference type="InterPro" id="IPR002372">
    <property type="entry name" value="PQQ_rpt_dom"/>
</dbReference>
<evidence type="ECO:0000256" key="2">
    <source>
        <dbReference type="ARBA" id="ARBA00023136"/>
    </source>
</evidence>
<dbReference type="InterPro" id="IPR015943">
    <property type="entry name" value="WD40/YVTN_repeat-like_dom_sf"/>
</dbReference>
<accession>A0AB35C0H2</accession>
<dbReference type="PANTHER" id="PTHR34512">
    <property type="entry name" value="CELL SURFACE PROTEIN"/>
    <property type="match status" value="1"/>
</dbReference>
<evidence type="ECO:0000313" key="7">
    <source>
        <dbReference type="EMBL" id="MBS7824667.1"/>
    </source>
</evidence>
<comment type="subcellular location">
    <subcellularLocation>
        <location evidence="4">Cell outer membrane</location>
        <topology evidence="4">Lipid-anchor</topology>
    </subcellularLocation>
</comment>
<sequence>MNKLKISAVLMASIAMTGCSGFFVGKSNAPVPAPIDASVNASMVRTVWSASGLGNSQETSLRFTLADGQGVIYVANANGSVSAIDSSSGQKRWSTKVDALYTGAATNGNLVFVGTQSGKLVALSAQDGKKVWSADLYGAASTSPVVADNRVIIRTIGGSVESFDAQTGDQSWAYMVQVPEIALRGGAAPVVVGKHLLVPTDLGLIGYLNVDTGAVVWGQKVGESRGGTAMARIVDIDAEPVIDQNIAYIPVARSGVSAVALNNGRKLWATKAAGAYAGLAVDASRLYVAYDDGNVGALSKRTGLEEWKSEALYARHLTNPVLINDRIVVGDNEGYVHVLDKHTGQRLGSTKVAKSGFMPDVLPLNNDVIFQDHSGNVYRITI</sequence>
<proteinExistence type="inferred from homology"/>
<comment type="similarity">
    <text evidence="4">Belongs to the BamB family.</text>
</comment>
<keyword evidence="3 4" id="KW-0998">Cell outer membrane</keyword>
<dbReference type="Pfam" id="PF13360">
    <property type="entry name" value="PQQ_2"/>
    <property type="match status" value="1"/>
</dbReference>
<dbReference type="SMART" id="SM00564">
    <property type="entry name" value="PQQ"/>
    <property type="match status" value="7"/>
</dbReference>
<feature type="signal peptide" evidence="5">
    <location>
        <begin position="1"/>
        <end position="21"/>
    </location>
</feature>
<keyword evidence="1 4" id="KW-0732">Signal</keyword>
<comment type="function">
    <text evidence="4">Part of the outer membrane protein assembly complex, which is involved in assembly and insertion of beta-barrel proteins into the outer membrane.</text>
</comment>
<organism evidence="7 8">
    <name type="scientific">Wohlfahrtiimonas chitiniclastica</name>
    <dbReference type="NCBI Taxonomy" id="400946"/>
    <lineage>
        <taxon>Bacteria</taxon>
        <taxon>Pseudomonadati</taxon>
        <taxon>Pseudomonadota</taxon>
        <taxon>Gammaproteobacteria</taxon>
        <taxon>Cardiobacteriales</taxon>
        <taxon>Ignatzschineriaceae</taxon>
        <taxon>Wohlfahrtiimonas</taxon>
    </lineage>
</organism>
<evidence type="ECO:0000256" key="5">
    <source>
        <dbReference type="SAM" id="SignalP"/>
    </source>
</evidence>
<feature type="domain" description="Pyrrolo-quinoline quinone repeat" evidence="6">
    <location>
        <begin position="78"/>
        <end position="308"/>
    </location>
</feature>
<feature type="chain" id="PRO_5044316551" description="Outer membrane protein assembly factor BamB" evidence="5">
    <location>
        <begin position="22"/>
        <end position="382"/>
    </location>
</feature>
<dbReference type="SUPFAM" id="SSF50998">
    <property type="entry name" value="Quinoprotein alcohol dehydrogenase-like"/>
    <property type="match status" value="1"/>
</dbReference>
<evidence type="ECO:0000256" key="1">
    <source>
        <dbReference type="ARBA" id="ARBA00022729"/>
    </source>
</evidence>
<keyword evidence="4" id="KW-0449">Lipoprotein</keyword>
<dbReference type="PANTHER" id="PTHR34512:SF30">
    <property type="entry name" value="OUTER MEMBRANE PROTEIN ASSEMBLY FACTOR BAMB"/>
    <property type="match status" value="1"/>
</dbReference>
<dbReference type="InterPro" id="IPR018391">
    <property type="entry name" value="PQQ_b-propeller_rpt"/>
</dbReference>
<dbReference type="Proteomes" id="UP000680020">
    <property type="component" value="Unassembled WGS sequence"/>
</dbReference>
<comment type="subunit">
    <text evidence="4">Part of the Bam complex.</text>
</comment>
<dbReference type="HAMAP" id="MF_00923">
    <property type="entry name" value="OM_assembly_BamB"/>
    <property type="match status" value="1"/>
</dbReference>
<evidence type="ECO:0000256" key="3">
    <source>
        <dbReference type="ARBA" id="ARBA00023237"/>
    </source>
</evidence>
<dbReference type="InterPro" id="IPR011047">
    <property type="entry name" value="Quinoprotein_ADH-like_sf"/>
</dbReference>
<keyword evidence="2 4" id="KW-0472">Membrane</keyword>
<dbReference type="InterPro" id="IPR017687">
    <property type="entry name" value="BamB"/>
</dbReference>
<evidence type="ECO:0000256" key="4">
    <source>
        <dbReference type="HAMAP-Rule" id="MF_00923"/>
    </source>
</evidence>
<evidence type="ECO:0000259" key="6">
    <source>
        <dbReference type="Pfam" id="PF13360"/>
    </source>
</evidence>
<dbReference type="AlphaFoldDB" id="A0AB35C0H2"/>
<dbReference type="GO" id="GO:0043165">
    <property type="term" value="P:Gram-negative-bacterium-type cell outer membrane assembly"/>
    <property type="evidence" value="ECO:0007669"/>
    <property type="project" value="UniProtKB-UniRule"/>
</dbReference>
<evidence type="ECO:0000313" key="8">
    <source>
        <dbReference type="Proteomes" id="UP000680020"/>
    </source>
</evidence>
<name>A0AB35C0H2_9GAMM</name>
<gene>
    <name evidence="4 7" type="primary">bamB</name>
    <name evidence="7" type="ORF">J7561_05540</name>
</gene>
<dbReference type="PROSITE" id="PS51257">
    <property type="entry name" value="PROKAR_LIPOPROTEIN"/>
    <property type="match status" value="1"/>
</dbReference>
<dbReference type="EMBL" id="JAGIBU010000003">
    <property type="protein sequence ID" value="MBS7824667.1"/>
    <property type="molecule type" value="Genomic_DNA"/>
</dbReference>
<dbReference type="GO" id="GO:0009279">
    <property type="term" value="C:cell outer membrane"/>
    <property type="evidence" value="ECO:0007669"/>
    <property type="project" value="UniProtKB-SubCell"/>
</dbReference>
<reference evidence="7" key="1">
    <citation type="submission" date="2021-03" db="EMBL/GenBank/DDBJ databases">
        <title>Identification and antibiotic profiling of Wohlfahrtiimonas chitiniclastica, an underestimated human pathogen.</title>
        <authorList>
            <person name="Kopf A."/>
            <person name="Bunk B."/>
            <person name="Coldewey S."/>
            <person name="Gunzer F."/>
            <person name="Riedel T."/>
            <person name="Schroettner P."/>
        </authorList>
    </citation>
    <scope>NUCLEOTIDE SEQUENCE</scope>
    <source>
        <strain evidence="7">DSM 100917</strain>
    </source>
</reference>
<comment type="caution">
    <text evidence="7">The sequence shown here is derived from an EMBL/GenBank/DDBJ whole genome shotgun (WGS) entry which is preliminary data.</text>
</comment>
<protein>
    <recommendedName>
        <fullName evidence="4">Outer membrane protein assembly factor BamB</fullName>
    </recommendedName>
</protein>
<dbReference type="RefSeq" id="WP_063455648.1">
    <property type="nucleotide sequence ID" value="NZ_CP115969.1"/>
</dbReference>
<dbReference type="GO" id="GO:0051205">
    <property type="term" value="P:protein insertion into membrane"/>
    <property type="evidence" value="ECO:0007669"/>
    <property type="project" value="UniProtKB-UniRule"/>
</dbReference>
<dbReference type="NCBIfam" id="TIGR03300">
    <property type="entry name" value="assembly_YfgL"/>
    <property type="match status" value="1"/>
</dbReference>
<dbReference type="Gene3D" id="2.130.10.10">
    <property type="entry name" value="YVTN repeat-like/Quinoprotein amine dehydrogenase"/>
    <property type="match status" value="1"/>
</dbReference>